<evidence type="ECO:0000256" key="2">
    <source>
        <dbReference type="SAM" id="Phobius"/>
    </source>
</evidence>
<dbReference type="AlphaFoldDB" id="A0A315ZPI8"/>
<feature type="region of interest" description="Disordered" evidence="1">
    <location>
        <begin position="114"/>
        <end position="138"/>
    </location>
</feature>
<dbReference type="EMBL" id="QGDQ01000040">
    <property type="protein sequence ID" value="PWJ47199.1"/>
    <property type="molecule type" value="Genomic_DNA"/>
</dbReference>
<gene>
    <name evidence="3" type="ORF">BXY45_14013</name>
</gene>
<feature type="transmembrane region" description="Helical" evidence="2">
    <location>
        <begin position="70"/>
        <end position="91"/>
    </location>
</feature>
<evidence type="ECO:0000313" key="4">
    <source>
        <dbReference type="Proteomes" id="UP000245469"/>
    </source>
</evidence>
<evidence type="ECO:0000256" key="1">
    <source>
        <dbReference type="SAM" id="MobiDB-lite"/>
    </source>
</evidence>
<accession>A0A315ZPI8</accession>
<protein>
    <submittedName>
        <fullName evidence="3">Uncharacterized protein</fullName>
    </submittedName>
</protein>
<dbReference type="RefSeq" id="WP_170131659.1">
    <property type="nucleotide sequence ID" value="NZ_QGDQ01000040.1"/>
</dbReference>
<sequence length="462" mass="48143">MSSVEERLADALAARANLEQADDHLLRRRHEEIATAATDSVISLDSAVDHDDALAGAASLDAARARRRRLVRVLAAAAAVIALVAAAVGVARLSARHTLQPAAGSLQQAYAGLARPQQPSDLAGSPFGDAEEGGDGVQRSSVRLLGQLPGRTYYAALDAGGRLCWIIEHDSGSSGGCELKNGPAETFELSETGSAVEAWLVADGSDTSGLTRRGFTEVAPSLWLPRDAVGPVTDLFSVLRSPWEPSDAFPAFIDGSRYTAGSERVLTKTGEATYWAATNPAGEVCFMVLLNQAQAAGSTCQPPLVAATRDSPLKSTAGSASVEAYLVPDHYSTAGWEQEGRVPLAPSLWVDRATGEQAAVEQLTAAAPFTVAPTVAMGTQEIRIPAGAGLTQVLVRCLTASPLQVRLNGVVRGGTLCVDRPRTDELEPVDVPLVNDSPVTVTISGPEEATWAAGVVKRTPAG</sequence>
<proteinExistence type="predicted"/>
<evidence type="ECO:0000313" key="3">
    <source>
        <dbReference type="EMBL" id="PWJ47199.1"/>
    </source>
</evidence>
<keyword evidence="2" id="KW-1133">Transmembrane helix</keyword>
<name>A0A315ZPI8_9ACTN</name>
<dbReference type="Proteomes" id="UP000245469">
    <property type="component" value="Unassembled WGS sequence"/>
</dbReference>
<reference evidence="3 4" key="1">
    <citation type="submission" date="2018-03" db="EMBL/GenBank/DDBJ databases">
        <title>Genomic Encyclopedia of Archaeal and Bacterial Type Strains, Phase II (KMG-II): from individual species to whole genera.</title>
        <authorList>
            <person name="Goeker M."/>
        </authorList>
    </citation>
    <scope>NUCLEOTIDE SEQUENCE [LARGE SCALE GENOMIC DNA]</scope>
    <source>
        <strain evidence="3 4">DSM 44889</strain>
    </source>
</reference>
<organism evidence="3 4">
    <name type="scientific">Quadrisphaera granulorum</name>
    <dbReference type="NCBI Taxonomy" id="317664"/>
    <lineage>
        <taxon>Bacteria</taxon>
        <taxon>Bacillati</taxon>
        <taxon>Actinomycetota</taxon>
        <taxon>Actinomycetes</taxon>
        <taxon>Kineosporiales</taxon>
        <taxon>Kineosporiaceae</taxon>
        <taxon>Quadrisphaera</taxon>
    </lineage>
</organism>
<comment type="caution">
    <text evidence="3">The sequence shown here is derived from an EMBL/GenBank/DDBJ whole genome shotgun (WGS) entry which is preliminary data.</text>
</comment>
<keyword evidence="2" id="KW-0812">Transmembrane</keyword>
<keyword evidence="4" id="KW-1185">Reference proteome</keyword>
<keyword evidence="2" id="KW-0472">Membrane</keyword>